<dbReference type="Proteomes" id="UP001497522">
    <property type="component" value="Chromosome 8"/>
</dbReference>
<dbReference type="EMBL" id="OZ023709">
    <property type="protein sequence ID" value="CAK9881388.1"/>
    <property type="molecule type" value="Genomic_DNA"/>
</dbReference>
<evidence type="ECO:0000313" key="1">
    <source>
        <dbReference type="EMBL" id="CAK9881388.1"/>
    </source>
</evidence>
<reference evidence="1" key="1">
    <citation type="submission" date="2024-03" db="EMBL/GenBank/DDBJ databases">
        <authorList>
            <consortium name="ELIXIR-Norway"/>
            <consortium name="Elixir Norway"/>
        </authorList>
    </citation>
    <scope>NUCLEOTIDE SEQUENCE</scope>
</reference>
<accession>A0ABP1BZ05</accession>
<evidence type="ECO:0000313" key="2">
    <source>
        <dbReference type="Proteomes" id="UP001497522"/>
    </source>
</evidence>
<keyword evidence="2" id="KW-1185">Reference proteome</keyword>
<sequence length="129" mass="14155">MLNATSNDRILSGLVRSNGLPRGHADLNGGHRGLNENLLEGVMIPEVFPTSFRPEVVQNETTKNVQWLPGVSETPGVVGKEPRRVVVVFDGRFAEENKGPGDCNVVRRLPFVLNSFIRFLGALRHGALQ</sequence>
<gene>
    <name evidence="1" type="ORF">CSSPJE1EN2_LOCUS22744</name>
</gene>
<proteinExistence type="predicted"/>
<organism evidence="1 2">
    <name type="scientific">Sphagnum jensenii</name>
    <dbReference type="NCBI Taxonomy" id="128206"/>
    <lineage>
        <taxon>Eukaryota</taxon>
        <taxon>Viridiplantae</taxon>
        <taxon>Streptophyta</taxon>
        <taxon>Embryophyta</taxon>
        <taxon>Bryophyta</taxon>
        <taxon>Sphagnophytina</taxon>
        <taxon>Sphagnopsida</taxon>
        <taxon>Sphagnales</taxon>
        <taxon>Sphagnaceae</taxon>
        <taxon>Sphagnum</taxon>
    </lineage>
</organism>
<name>A0ABP1BZ05_9BRYO</name>
<protein>
    <submittedName>
        <fullName evidence="1">Uncharacterized protein</fullName>
    </submittedName>
</protein>